<dbReference type="PRINTS" id="PR01415">
    <property type="entry name" value="ANKYRIN"/>
</dbReference>
<dbReference type="Pfam" id="PF12796">
    <property type="entry name" value="Ank_2"/>
    <property type="match status" value="2"/>
</dbReference>
<feature type="compositionally biased region" description="Low complexity" evidence="4">
    <location>
        <begin position="147"/>
        <end position="157"/>
    </location>
</feature>
<dbReference type="AlphaFoldDB" id="A0AA38RFW5"/>
<dbReference type="SMART" id="SM00248">
    <property type="entry name" value="ANK"/>
    <property type="match status" value="4"/>
</dbReference>
<dbReference type="InterPro" id="IPR036770">
    <property type="entry name" value="Ankyrin_rpt-contain_sf"/>
</dbReference>
<organism evidence="5 6">
    <name type="scientific">Pleurostoma richardsiae</name>
    <dbReference type="NCBI Taxonomy" id="41990"/>
    <lineage>
        <taxon>Eukaryota</taxon>
        <taxon>Fungi</taxon>
        <taxon>Dikarya</taxon>
        <taxon>Ascomycota</taxon>
        <taxon>Pezizomycotina</taxon>
        <taxon>Sordariomycetes</taxon>
        <taxon>Sordariomycetidae</taxon>
        <taxon>Calosphaeriales</taxon>
        <taxon>Pleurostomataceae</taxon>
        <taxon>Pleurostoma</taxon>
    </lineage>
</organism>
<evidence type="ECO:0000256" key="4">
    <source>
        <dbReference type="SAM" id="MobiDB-lite"/>
    </source>
</evidence>
<feature type="region of interest" description="Disordered" evidence="4">
    <location>
        <begin position="145"/>
        <end position="173"/>
    </location>
</feature>
<feature type="repeat" description="ANK" evidence="3">
    <location>
        <begin position="17"/>
        <end position="49"/>
    </location>
</feature>
<dbReference type="PANTHER" id="PTHR24198:SF165">
    <property type="entry name" value="ANKYRIN REPEAT-CONTAINING PROTEIN-RELATED"/>
    <property type="match status" value="1"/>
</dbReference>
<evidence type="ECO:0000256" key="1">
    <source>
        <dbReference type="ARBA" id="ARBA00022737"/>
    </source>
</evidence>
<dbReference type="SUPFAM" id="SSF48403">
    <property type="entry name" value="Ankyrin repeat"/>
    <property type="match status" value="1"/>
</dbReference>
<keyword evidence="1" id="KW-0677">Repeat</keyword>
<dbReference type="PROSITE" id="PS50088">
    <property type="entry name" value="ANK_REPEAT"/>
    <property type="match status" value="3"/>
</dbReference>
<sequence length="173" mass="18986">MRVLLQSGADIQAADFTGRTQLHIAARQGRYEAMALLLEKGADENAEDHLRRSPLHDAVAGKNARAVRVLLLANADINQGNEIGSAPLHFAVKDLEVMKELCNWNADLDRLDMMGRTPLHIAVAESCSEVAACLLREGTDPYRFGLSPSRPSTTRSNRTTERWWVSSSGTASM</sequence>
<protein>
    <submittedName>
        <fullName evidence="5">Uncharacterized protein</fullName>
    </submittedName>
</protein>
<proteinExistence type="predicted"/>
<dbReference type="Gene3D" id="1.25.40.20">
    <property type="entry name" value="Ankyrin repeat-containing domain"/>
    <property type="match status" value="2"/>
</dbReference>
<keyword evidence="6" id="KW-1185">Reference proteome</keyword>
<keyword evidence="2 3" id="KW-0040">ANK repeat</keyword>
<dbReference type="InterPro" id="IPR002110">
    <property type="entry name" value="Ankyrin_rpt"/>
</dbReference>
<dbReference type="EMBL" id="JANBVO010000014">
    <property type="protein sequence ID" value="KAJ9145328.1"/>
    <property type="molecule type" value="Genomic_DNA"/>
</dbReference>
<evidence type="ECO:0000256" key="2">
    <source>
        <dbReference type="ARBA" id="ARBA00023043"/>
    </source>
</evidence>
<name>A0AA38RFW5_9PEZI</name>
<reference evidence="5" key="1">
    <citation type="submission" date="2022-07" db="EMBL/GenBank/DDBJ databases">
        <title>Fungi with potential for degradation of polypropylene.</title>
        <authorList>
            <person name="Gostincar C."/>
        </authorList>
    </citation>
    <scope>NUCLEOTIDE SEQUENCE</scope>
    <source>
        <strain evidence="5">EXF-13308</strain>
    </source>
</reference>
<evidence type="ECO:0000313" key="5">
    <source>
        <dbReference type="EMBL" id="KAJ9145328.1"/>
    </source>
</evidence>
<accession>A0AA38RFW5</accession>
<feature type="repeat" description="ANK" evidence="3">
    <location>
        <begin position="114"/>
        <end position="140"/>
    </location>
</feature>
<evidence type="ECO:0000313" key="6">
    <source>
        <dbReference type="Proteomes" id="UP001174694"/>
    </source>
</evidence>
<dbReference type="PANTHER" id="PTHR24198">
    <property type="entry name" value="ANKYRIN REPEAT AND PROTEIN KINASE DOMAIN-CONTAINING PROTEIN"/>
    <property type="match status" value="1"/>
</dbReference>
<dbReference type="Proteomes" id="UP001174694">
    <property type="component" value="Unassembled WGS sequence"/>
</dbReference>
<gene>
    <name evidence="5" type="ORF">NKR23_g5453</name>
</gene>
<feature type="repeat" description="ANK" evidence="3">
    <location>
        <begin position="50"/>
        <end position="82"/>
    </location>
</feature>
<dbReference type="PROSITE" id="PS50297">
    <property type="entry name" value="ANK_REP_REGION"/>
    <property type="match status" value="2"/>
</dbReference>
<evidence type="ECO:0000256" key="3">
    <source>
        <dbReference type="PROSITE-ProRule" id="PRU00023"/>
    </source>
</evidence>
<comment type="caution">
    <text evidence="5">The sequence shown here is derived from an EMBL/GenBank/DDBJ whole genome shotgun (WGS) entry which is preliminary data.</text>
</comment>